<evidence type="ECO:0000256" key="2">
    <source>
        <dbReference type="ARBA" id="ARBA00022692"/>
    </source>
</evidence>
<dbReference type="Pfam" id="PF00654">
    <property type="entry name" value="Voltage_CLC"/>
    <property type="match status" value="1"/>
</dbReference>
<protein>
    <submittedName>
        <fullName evidence="6">H+/Cl-antiporter ClcA</fullName>
    </submittedName>
</protein>
<dbReference type="Gene3D" id="1.10.3080.10">
    <property type="entry name" value="Clc chloride channel"/>
    <property type="match status" value="1"/>
</dbReference>
<dbReference type="GO" id="GO:0015108">
    <property type="term" value="F:chloride transmembrane transporter activity"/>
    <property type="evidence" value="ECO:0007669"/>
    <property type="project" value="InterPro"/>
</dbReference>
<reference evidence="6 7" key="1">
    <citation type="submission" date="2019-03" db="EMBL/GenBank/DDBJ databases">
        <title>Genomic Encyclopedia of Type Strains, Phase IV (KMG-IV): sequencing the most valuable type-strain genomes for metagenomic binning, comparative biology and taxonomic classification.</title>
        <authorList>
            <person name="Goeker M."/>
        </authorList>
    </citation>
    <scope>NUCLEOTIDE SEQUENCE [LARGE SCALE GENOMIC DNA]</scope>
    <source>
        <strain evidence="6 7">DSM 44684</strain>
    </source>
</reference>
<feature type="transmembrane region" description="Helical" evidence="5">
    <location>
        <begin position="155"/>
        <end position="174"/>
    </location>
</feature>
<feature type="transmembrane region" description="Helical" evidence="5">
    <location>
        <begin position="207"/>
        <end position="228"/>
    </location>
</feature>
<comment type="caution">
    <text evidence="6">The sequence shown here is derived from an EMBL/GenBank/DDBJ whole genome shotgun (WGS) entry which is preliminary data.</text>
</comment>
<evidence type="ECO:0000256" key="5">
    <source>
        <dbReference type="SAM" id="Phobius"/>
    </source>
</evidence>
<feature type="transmembrane region" description="Helical" evidence="5">
    <location>
        <begin position="20"/>
        <end position="46"/>
    </location>
</feature>
<feature type="transmembrane region" description="Helical" evidence="5">
    <location>
        <begin position="67"/>
        <end position="88"/>
    </location>
</feature>
<keyword evidence="2 5" id="KW-0812">Transmembrane</keyword>
<comment type="subcellular location">
    <subcellularLocation>
        <location evidence="1">Membrane</location>
        <topology evidence="1">Multi-pass membrane protein</topology>
    </subcellularLocation>
</comment>
<evidence type="ECO:0000313" key="6">
    <source>
        <dbReference type="EMBL" id="TCK00091.1"/>
    </source>
</evidence>
<feature type="transmembrane region" description="Helical" evidence="5">
    <location>
        <begin position="180"/>
        <end position="200"/>
    </location>
</feature>
<dbReference type="OrthoDB" id="2729535at2"/>
<dbReference type="AlphaFoldDB" id="A0A4R1G0N4"/>
<dbReference type="SUPFAM" id="SSF81340">
    <property type="entry name" value="Clc chloride channel"/>
    <property type="match status" value="1"/>
</dbReference>
<keyword evidence="3 5" id="KW-1133">Transmembrane helix</keyword>
<organism evidence="6 7">
    <name type="scientific">Nocardia alba</name>
    <dbReference type="NCBI Taxonomy" id="225051"/>
    <lineage>
        <taxon>Bacteria</taxon>
        <taxon>Bacillati</taxon>
        <taxon>Actinomycetota</taxon>
        <taxon>Actinomycetes</taxon>
        <taxon>Mycobacteriales</taxon>
        <taxon>Nocardiaceae</taxon>
        <taxon>Nocardia</taxon>
    </lineage>
</organism>
<feature type="transmembrane region" description="Helical" evidence="5">
    <location>
        <begin position="316"/>
        <end position="338"/>
    </location>
</feature>
<dbReference type="CDD" id="cd00400">
    <property type="entry name" value="Voltage_gated_ClC"/>
    <property type="match status" value="1"/>
</dbReference>
<dbReference type="InterPro" id="IPR014743">
    <property type="entry name" value="Cl-channel_core"/>
</dbReference>
<evidence type="ECO:0000256" key="1">
    <source>
        <dbReference type="ARBA" id="ARBA00004141"/>
    </source>
</evidence>
<accession>A0A4R1G0N4</accession>
<feature type="transmembrane region" description="Helical" evidence="5">
    <location>
        <begin position="240"/>
        <end position="264"/>
    </location>
</feature>
<feature type="transmembrane region" description="Helical" evidence="5">
    <location>
        <begin position="114"/>
        <end position="143"/>
    </location>
</feature>
<dbReference type="PANTHER" id="PTHR43427">
    <property type="entry name" value="CHLORIDE CHANNEL PROTEIN CLC-E"/>
    <property type="match status" value="1"/>
</dbReference>
<feature type="transmembrane region" description="Helical" evidence="5">
    <location>
        <begin position="276"/>
        <end position="296"/>
    </location>
</feature>
<dbReference type="RefSeq" id="WP_067449625.1">
    <property type="nucleotide sequence ID" value="NZ_SMFR01000001.1"/>
</dbReference>
<dbReference type="EMBL" id="SMFR01000001">
    <property type="protein sequence ID" value="TCK00091.1"/>
    <property type="molecule type" value="Genomic_DNA"/>
</dbReference>
<dbReference type="InterPro" id="IPR050368">
    <property type="entry name" value="ClC-type_chloride_channel"/>
</dbReference>
<feature type="transmembrane region" description="Helical" evidence="5">
    <location>
        <begin position="350"/>
        <end position="370"/>
    </location>
</feature>
<dbReference type="PRINTS" id="PR00762">
    <property type="entry name" value="CLCHANNEL"/>
</dbReference>
<gene>
    <name evidence="6" type="ORF">DFR71_1083</name>
</gene>
<sequence length="443" mass="44419">MADTHAPDVDPVAVMRSKPYLVALLLSAALGIPISLVAYGFLAAVTKIQQFLFSDLPADIFSGGTPSWWPLPWLALCGVLTGATIRYLPGNAGHSPAFGLHAGGTPVDKDLPGIILAALAALSLGAVLGPEAPLIAIGGGLAALTVHLLKKDAPAMALVIMASAGSFTAISTLFGSPILAAFLIMEAAGIGGATLSLVAVPGLLASGIGAVVFVGLDSLTGLGTFSLALTSVPAAVNPTVATMCWAVAVGGIAALLGWAIRWAGLALRPLVHTHRILVTTMLGLLIGLAATAYQLISGNSFNQVLFSGQDDLPELVAHAADYSVGVLLLLGLCKTIAYSMSLSAFRGGPVFPAIFIGAVLGIAMSGLPGMSMGPAIAMGIGAMCVVMLRLPLTSALLSVLLLGTDGISVTPQVVVAVAVAFVLINVLPTTPPKPSAAAPDGPA</sequence>
<evidence type="ECO:0000256" key="3">
    <source>
        <dbReference type="ARBA" id="ARBA00022989"/>
    </source>
</evidence>
<evidence type="ECO:0000256" key="4">
    <source>
        <dbReference type="ARBA" id="ARBA00023136"/>
    </source>
</evidence>
<dbReference type="Proteomes" id="UP000294856">
    <property type="component" value="Unassembled WGS sequence"/>
</dbReference>
<name>A0A4R1G0N4_9NOCA</name>
<evidence type="ECO:0000313" key="7">
    <source>
        <dbReference type="Proteomes" id="UP000294856"/>
    </source>
</evidence>
<dbReference type="STRING" id="1210063.GCA_001612665_02680"/>
<feature type="transmembrane region" description="Helical" evidence="5">
    <location>
        <begin position="376"/>
        <end position="402"/>
    </location>
</feature>
<proteinExistence type="predicted"/>
<keyword evidence="7" id="KW-1185">Reference proteome</keyword>
<feature type="transmembrane region" description="Helical" evidence="5">
    <location>
        <begin position="409"/>
        <end position="427"/>
    </location>
</feature>
<dbReference type="GO" id="GO:0016020">
    <property type="term" value="C:membrane"/>
    <property type="evidence" value="ECO:0007669"/>
    <property type="project" value="UniProtKB-SubCell"/>
</dbReference>
<dbReference type="InterPro" id="IPR001807">
    <property type="entry name" value="ClC"/>
</dbReference>
<keyword evidence="4 5" id="KW-0472">Membrane</keyword>